<evidence type="ECO:0000259" key="9">
    <source>
        <dbReference type="Pfam" id="PF02771"/>
    </source>
</evidence>
<dbReference type="Proteomes" id="UP000730481">
    <property type="component" value="Unassembled WGS sequence"/>
</dbReference>
<dbReference type="PROSITE" id="PS00072">
    <property type="entry name" value="ACYL_COA_DH_1"/>
    <property type="match status" value="1"/>
</dbReference>
<evidence type="ECO:0000256" key="6">
    <source>
        <dbReference type="RuleBase" id="RU362125"/>
    </source>
</evidence>
<dbReference type="OrthoDB" id="10254877at2759"/>
<evidence type="ECO:0000256" key="1">
    <source>
        <dbReference type="ARBA" id="ARBA00001974"/>
    </source>
</evidence>
<dbReference type="EMBL" id="PVQB02000157">
    <property type="protein sequence ID" value="KAF4342137.1"/>
    <property type="molecule type" value="Genomic_DNA"/>
</dbReference>
<dbReference type="GO" id="GO:0033539">
    <property type="term" value="P:fatty acid beta-oxidation using acyl-CoA dehydrogenase"/>
    <property type="evidence" value="ECO:0007669"/>
    <property type="project" value="TreeGrafter"/>
</dbReference>
<comment type="similarity">
    <text evidence="2 6">Belongs to the acyl-CoA dehydrogenase family.</text>
</comment>
<dbReference type="GO" id="GO:0003995">
    <property type="term" value="F:acyl-CoA dehydrogenase activity"/>
    <property type="evidence" value="ECO:0007669"/>
    <property type="project" value="InterPro"/>
</dbReference>
<reference evidence="10" key="2">
    <citation type="submission" date="2020-02" db="EMBL/GenBank/DDBJ databases">
        <title>Identification and distribution of gene clusters putatively required for synthesis of sphingolipid metabolism inhibitors in phylogenetically diverse species of the filamentous fungus Fusarium.</title>
        <authorList>
            <person name="Kim H.-S."/>
            <person name="Busman M."/>
            <person name="Brown D.W."/>
            <person name="Divon H."/>
            <person name="Uhlig S."/>
            <person name="Proctor R.H."/>
        </authorList>
    </citation>
    <scope>NUCLEOTIDE SEQUENCE</scope>
    <source>
        <strain evidence="10">NRRL 25174</strain>
    </source>
</reference>
<feature type="domain" description="Acyl-CoA dehydrogenase/oxidase N-terminal" evidence="9">
    <location>
        <begin position="27"/>
        <end position="155"/>
    </location>
</feature>
<dbReference type="SUPFAM" id="SSF47203">
    <property type="entry name" value="Acyl-CoA dehydrogenase C-terminal domain-like"/>
    <property type="match status" value="1"/>
</dbReference>
<evidence type="ECO:0000313" key="10">
    <source>
        <dbReference type="EMBL" id="KAF4342137.1"/>
    </source>
</evidence>
<dbReference type="InterPro" id="IPR009100">
    <property type="entry name" value="AcylCoA_DH/oxidase_NM_dom_sf"/>
</dbReference>
<dbReference type="GO" id="GO:0005737">
    <property type="term" value="C:cytoplasm"/>
    <property type="evidence" value="ECO:0007669"/>
    <property type="project" value="TreeGrafter"/>
</dbReference>
<gene>
    <name evidence="10" type="ORF">FBEOM_3939</name>
</gene>
<feature type="domain" description="Acyl-CoA oxidase/dehydrogenase middle" evidence="8">
    <location>
        <begin position="160"/>
        <end position="258"/>
    </location>
</feature>
<dbReference type="Gene3D" id="2.40.110.10">
    <property type="entry name" value="Butyryl-CoA Dehydrogenase, subunit A, domain 2"/>
    <property type="match status" value="1"/>
</dbReference>
<sequence>MNSTSDVQVPLSEPSWLRGLPSPFYNESHFRFQRACRAFLDKNLHQHALDWERAGDVPADLFTTFAKANFLVPALPSPLPIEWLRRLGIHEMPGGVPIEQWDTIHCMIYSDEMNRSGLAGPGGSITAGMAYGVPPLVHYASRELQERFLPDLLLGKTRSCIAITEPDAGSDVAGITTTAVKSDCGKFYIINGAKKWITNGIWADHATMAVRTGEPGSGAKGISLMVVPLKDTPGVLCRRIKVGGTVTSGTTYIELDDVKVPVFNLIGREGEGMRYIMRNFNHERMFVAIAVTRQARVALSSAFEYCLHREAFGKPLTNLPVVRHRLAKCAALLESHTAWMELTVYQLSKMSKAEADTQLGGFVALCKANAGMVLDECARCAVLLFGGKGYTRSGQGEIVESIYREVPGARIPGGSEDVLLDLSIRQLITNYKRKTSALKENKATHKL</sequence>
<dbReference type="PANTHER" id="PTHR48083">
    <property type="entry name" value="MEDIUM-CHAIN SPECIFIC ACYL-COA DEHYDROGENASE, MITOCHONDRIAL-RELATED"/>
    <property type="match status" value="1"/>
</dbReference>
<feature type="domain" description="Acyl-CoA dehydrogenase/oxidase C-terminal" evidence="7">
    <location>
        <begin position="270"/>
        <end position="427"/>
    </location>
</feature>
<accession>A0A9P5AP26</accession>
<keyword evidence="3 6" id="KW-0285">Flavoprotein</keyword>
<dbReference type="InterPro" id="IPR046373">
    <property type="entry name" value="Acyl-CoA_Oxase/DH_mid-dom_sf"/>
</dbReference>
<dbReference type="Pfam" id="PF02770">
    <property type="entry name" value="Acyl-CoA_dh_M"/>
    <property type="match status" value="1"/>
</dbReference>
<organism evidence="10 11">
    <name type="scientific">Fusarium beomiforme</name>
    <dbReference type="NCBI Taxonomy" id="44412"/>
    <lineage>
        <taxon>Eukaryota</taxon>
        <taxon>Fungi</taxon>
        <taxon>Dikarya</taxon>
        <taxon>Ascomycota</taxon>
        <taxon>Pezizomycotina</taxon>
        <taxon>Sordariomycetes</taxon>
        <taxon>Hypocreomycetidae</taxon>
        <taxon>Hypocreales</taxon>
        <taxon>Nectriaceae</taxon>
        <taxon>Fusarium</taxon>
        <taxon>Fusarium burgessii species complex</taxon>
    </lineage>
</organism>
<proteinExistence type="inferred from homology"/>
<evidence type="ECO:0000259" key="7">
    <source>
        <dbReference type="Pfam" id="PF00441"/>
    </source>
</evidence>
<keyword evidence="11" id="KW-1185">Reference proteome</keyword>
<dbReference type="InterPro" id="IPR036250">
    <property type="entry name" value="AcylCo_DH-like_C"/>
</dbReference>
<dbReference type="InterPro" id="IPR006089">
    <property type="entry name" value="Acyl-CoA_DH_CS"/>
</dbReference>
<comment type="caution">
    <text evidence="10">The sequence shown here is derived from an EMBL/GenBank/DDBJ whole genome shotgun (WGS) entry which is preliminary data.</text>
</comment>
<dbReference type="InterPro" id="IPR037069">
    <property type="entry name" value="AcylCoA_DH/ox_N_sf"/>
</dbReference>
<dbReference type="PANTHER" id="PTHR48083:SF15">
    <property type="entry name" value="ACYL-COA DEHYDROGENASE APDG"/>
    <property type="match status" value="1"/>
</dbReference>
<evidence type="ECO:0000313" key="11">
    <source>
        <dbReference type="Proteomes" id="UP000730481"/>
    </source>
</evidence>
<evidence type="ECO:0000259" key="8">
    <source>
        <dbReference type="Pfam" id="PF02770"/>
    </source>
</evidence>
<keyword evidence="5 6" id="KW-0560">Oxidoreductase</keyword>
<dbReference type="AlphaFoldDB" id="A0A9P5AP26"/>
<dbReference type="GO" id="GO:0050660">
    <property type="term" value="F:flavin adenine dinucleotide binding"/>
    <property type="evidence" value="ECO:0007669"/>
    <property type="project" value="InterPro"/>
</dbReference>
<evidence type="ECO:0000256" key="4">
    <source>
        <dbReference type="ARBA" id="ARBA00022827"/>
    </source>
</evidence>
<dbReference type="SUPFAM" id="SSF56645">
    <property type="entry name" value="Acyl-CoA dehydrogenase NM domain-like"/>
    <property type="match status" value="1"/>
</dbReference>
<dbReference type="InterPro" id="IPR050741">
    <property type="entry name" value="Acyl-CoA_dehydrogenase"/>
</dbReference>
<evidence type="ECO:0000256" key="3">
    <source>
        <dbReference type="ARBA" id="ARBA00022630"/>
    </source>
</evidence>
<evidence type="ECO:0000256" key="2">
    <source>
        <dbReference type="ARBA" id="ARBA00009347"/>
    </source>
</evidence>
<evidence type="ECO:0000256" key="5">
    <source>
        <dbReference type="ARBA" id="ARBA00023002"/>
    </source>
</evidence>
<dbReference type="Gene3D" id="1.20.140.10">
    <property type="entry name" value="Butyryl-CoA Dehydrogenase, subunit A, domain 3"/>
    <property type="match status" value="1"/>
</dbReference>
<keyword evidence="4 6" id="KW-0274">FAD</keyword>
<dbReference type="InterPro" id="IPR006091">
    <property type="entry name" value="Acyl-CoA_Oxase/DH_mid-dom"/>
</dbReference>
<dbReference type="Pfam" id="PF02771">
    <property type="entry name" value="Acyl-CoA_dh_N"/>
    <property type="match status" value="1"/>
</dbReference>
<dbReference type="Pfam" id="PF00441">
    <property type="entry name" value="Acyl-CoA_dh_1"/>
    <property type="match status" value="1"/>
</dbReference>
<reference evidence="10" key="1">
    <citation type="journal article" date="2017" name="Mycologia">
        <title>Fusarium algeriense, sp. nov., a novel toxigenic crown rot pathogen of durum wheat from Algeria is nested in the Fusarium burgessii species complex.</title>
        <authorList>
            <person name="Laraba I."/>
            <person name="Keddad A."/>
            <person name="Boureghda H."/>
            <person name="Abdallah N."/>
            <person name="Vaughan M.M."/>
            <person name="Proctor R.H."/>
            <person name="Busman M."/>
            <person name="O'Donnell K."/>
        </authorList>
    </citation>
    <scope>NUCLEOTIDE SEQUENCE</scope>
    <source>
        <strain evidence="10">NRRL 25174</strain>
    </source>
</reference>
<name>A0A9P5AP26_9HYPO</name>
<dbReference type="Gene3D" id="1.10.540.10">
    <property type="entry name" value="Acyl-CoA dehydrogenase/oxidase, N-terminal domain"/>
    <property type="match status" value="1"/>
</dbReference>
<dbReference type="InterPro" id="IPR013786">
    <property type="entry name" value="AcylCoA_DH/ox_N"/>
</dbReference>
<dbReference type="InterPro" id="IPR009075">
    <property type="entry name" value="AcylCo_DH/oxidase_C"/>
</dbReference>
<protein>
    <submittedName>
        <fullName evidence="10">Acyl dehydrogenase</fullName>
    </submittedName>
</protein>
<comment type="cofactor">
    <cofactor evidence="1 6">
        <name>FAD</name>
        <dbReference type="ChEBI" id="CHEBI:57692"/>
    </cofactor>
</comment>